<protein>
    <recommendedName>
        <fullName evidence="1">Beta-lactamase-related domain-containing protein</fullName>
    </recommendedName>
</protein>
<organism evidence="2">
    <name type="scientific">marine sediment metagenome</name>
    <dbReference type="NCBI Taxonomy" id="412755"/>
    <lineage>
        <taxon>unclassified sequences</taxon>
        <taxon>metagenomes</taxon>
        <taxon>ecological metagenomes</taxon>
    </lineage>
</organism>
<gene>
    <name evidence="2" type="ORF">S01H1_00168</name>
</gene>
<comment type="caution">
    <text evidence="2">The sequence shown here is derived from an EMBL/GenBank/DDBJ whole genome shotgun (WGS) entry which is preliminary data.</text>
</comment>
<dbReference type="PANTHER" id="PTHR46825">
    <property type="entry name" value="D-ALANYL-D-ALANINE-CARBOXYPEPTIDASE/ENDOPEPTIDASE AMPH"/>
    <property type="match status" value="1"/>
</dbReference>
<dbReference type="InterPro" id="IPR012338">
    <property type="entry name" value="Beta-lactam/transpept-like"/>
</dbReference>
<dbReference type="InterPro" id="IPR001466">
    <property type="entry name" value="Beta-lactam-related"/>
</dbReference>
<feature type="non-terminal residue" evidence="2">
    <location>
        <position position="345"/>
    </location>
</feature>
<dbReference type="InterPro" id="IPR050491">
    <property type="entry name" value="AmpC-like"/>
</dbReference>
<proteinExistence type="predicted"/>
<dbReference type="AlphaFoldDB" id="X0RQ54"/>
<dbReference type="EMBL" id="BARS01000052">
    <property type="protein sequence ID" value="GAF70949.1"/>
    <property type="molecule type" value="Genomic_DNA"/>
</dbReference>
<accession>X0RQ54</accession>
<dbReference type="PANTHER" id="PTHR46825:SF9">
    <property type="entry name" value="BETA-LACTAMASE-RELATED DOMAIN-CONTAINING PROTEIN"/>
    <property type="match status" value="1"/>
</dbReference>
<evidence type="ECO:0000313" key="2">
    <source>
        <dbReference type="EMBL" id="GAF70949.1"/>
    </source>
</evidence>
<reference evidence="2" key="1">
    <citation type="journal article" date="2014" name="Front. Microbiol.">
        <title>High frequency of phylogenetically diverse reductive dehalogenase-homologous genes in deep subseafloor sedimentary metagenomes.</title>
        <authorList>
            <person name="Kawai M."/>
            <person name="Futagami T."/>
            <person name="Toyoda A."/>
            <person name="Takaki Y."/>
            <person name="Nishi S."/>
            <person name="Hori S."/>
            <person name="Arai W."/>
            <person name="Tsubouchi T."/>
            <person name="Morono Y."/>
            <person name="Uchiyama I."/>
            <person name="Ito T."/>
            <person name="Fujiyama A."/>
            <person name="Inagaki F."/>
            <person name="Takami H."/>
        </authorList>
    </citation>
    <scope>NUCLEOTIDE SEQUENCE</scope>
    <source>
        <strain evidence="2">Expedition CK06-06</strain>
    </source>
</reference>
<sequence>MEKDYVKAIRYTTRIVDAWLPWKIQYDRIPGLAVGIVHNGKLVYQQGFGYADVESKISVTPKTCFRIASISKTFTAVSIMQLVEQGKINLDDRVQKYLPWFKAQTKDSDSSNITIRQALSHTAGLFRDGTPHWENDRFPDLAGLKKSISNKSFVFENLTRFKYSNFGFALLGEVIKKASGFDYGEYVNKNIIGKLEMERTAPDYNKENEDWLAKGYSRPMPNKEREAYPHAVVTKTYASAGGLVSNVSDLAKYLAAVSLKRKEANALVSKESKKEMLREYWPTGEENESYGLGFDIYKIEKRKIVGHGGGFAGFRTHIALDVENDIGVITLTNTTDSTCDLINTG</sequence>
<evidence type="ECO:0000259" key="1">
    <source>
        <dbReference type="Pfam" id="PF00144"/>
    </source>
</evidence>
<dbReference type="Gene3D" id="3.40.710.10">
    <property type="entry name" value="DD-peptidase/beta-lactamase superfamily"/>
    <property type="match status" value="1"/>
</dbReference>
<dbReference type="SUPFAM" id="SSF56601">
    <property type="entry name" value="beta-lactamase/transpeptidase-like"/>
    <property type="match status" value="1"/>
</dbReference>
<feature type="domain" description="Beta-lactamase-related" evidence="1">
    <location>
        <begin position="28"/>
        <end position="337"/>
    </location>
</feature>
<dbReference type="Pfam" id="PF00144">
    <property type="entry name" value="Beta-lactamase"/>
    <property type="match status" value="1"/>
</dbReference>
<name>X0RQ54_9ZZZZ</name>